<dbReference type="OMA" id="GRDHIGT"/>
<feature type="chain" id="PRO_5035871763" evidence="1">
    <location>
        <begin position="22"/>
        <end position="201"/>
    </location>
</feature>
<dbReference type="AlphaFoldDB" id="A0A8S1XK82"/>
<keyword evidence="1" id="KW-0732">Signal</keyword>
<name>A0A8S1XK82_PAROT</name>
<feature type="signal peptide" evidence="1">
    <location>
        <begin position="1"/>
        <end position="21"/>
    </location>
</feature>
<sequence>MKMTWIIFIVFPLIHQQHIDGKEACYEIDTNYNKQSKFPLIYNLGWSEELILNIPKGYRPEPYVVLNQDYIDQHLKTFHNGASFIIVTAILDKYGRDHIGTANGLFVVPSSQMDNLLQAASGSLSIVEKNLGIPQGRWLFKRLSRIDIPYPQKFNLRMPSGNEAGVNELWKPGGLLPNGMKEAIIDMVPRNEYLEVQLNLS</sequence>
<evidence type="ECO:0000313" key="2">
    <source>
        <dbReference type="EMBL" id="CAD8201178.1"/>
    </source>
</evidence>
<comment type="caution">
    <text evidence="2">The sequence shown here is derived from an EMBL/GenBank/DDBJ whole genome shotgun (WGS) entry which is preliminary data.</text>
</comment>
<proteinExistence type="predicted"/>
<dbReference type="EMBL" id="CAJJDP010000123">
    <property type="protein sequence ID" value="CAD8201178.1"/>
    <property type="molecule type" value="Genomic_DNA"/>
</dbReference>
<organism evidence="2 3">
    <name type="scientific">Paramecium octaurelia</name>
    <dbReference type="NCBI Taxonomy" id="43137"/>
    <lineage>
        <taxon>Eukaryota</taxon>
        <taxon>Sar</taxon>
        <taxon>Alveolata</taxon>
        <taxon>Ciliophora</taxon>
        <taxon>Intramacronucleata</taxon>
        <taxon>Oligohymenophorea</taxon>
        <taxon>Peniculida</taxon>
        <taxon>Parameciidae</taxon>
        <taxon>Paramecium</taxon>
    </lineage>
</organism>
<reference evidence="2" key="1">
    <citation type="submission" date="2021-01" db="EMBL/GenBank/DDBJ databases">
        <authorList>
            <consortium name="Genoscope - CEA"/>
            <person name="William W."/>
        </authorList>
    </citation>
    <scope>NUCLEOTIDE SEQUENCE</scope>
</reference>
<dbReference type="OrthoDB" id="293972at2759"/>
<evidence type="ECO:0000256" key="1">
    <source>
        <dbReference type="SAM" id="SignalP"/>
    </source>
</evidence>
<evidence type="ECO:0000313" key="3">
    <source>
        <dbReference type="Proteomes" id="UP000683925"/>
    </source>
</evidence>
<accession>A0A8S1XK82</accession>
<protein>
    <submittedName>
        <fullName evidence="2">Uncharacterized protein</fullName>
    </submittedName>
</protein>
<keyword evidence="3" id="KW-1185">Reference proteome</keyword>
<dbReference type="Proteomes" id="UP000683925">
    <property type="component" value="Unassembled WGS sequence"/>
</dbReference>
<gene>
    <name evidence="2" type="ORF">POCTA_138.1.T1230186</name>
</gene>